<evidence type="ECO:0000313" key="2">
    <source>
        <dbReference type="Proteomes" id="UP000199126"/>
    </source>
</evidence>
<sequence length="477" mass="54789">MSGSGRKIDERTAPEELLPEIAAQFSVYIGAGLEFNSVFQNAVPDLDINNLDDLLDLHFLLSGQTLDSGQSERPPDVDVGLKDFLWLLPARLRRLRTTTQRQTRVFNGEVQGRIDWQETIKARYRTGNIDDPLFACQLAEETVSIPENLVLWELLSKVLRAYEEVDEMVPEADGIEWFDEWRGDSRLVKNLDEARSNVHLSELDTEREQRDPVPNRTIRDVLESRSSLYAEAAQLLQQYRRLQNHEIDRSEAENLLKRRLFAPATNEEWSEDDAPVFFELYWVFKLLGEYEGSRRNLITKETNCIASWTDGGSKYEFYHDWTGGSEFAFGEAYFDRERNQARPGESRFLGRTADLLAIQEAESTGVFGHRRPKAKTRRPDFTLIRREDGEVKDIAIGEVKYTRNASTAASGLEELYRYMIFARETATVEPPYFTSEPNHFETPGIHGFLCVDEVDQRREPKGNVTVVEVGDTISLPF</sequence>
<dbReference type="EMBL" id="FODV01000018">
    <property type="protein sequence ID" value="SEP17306.1"/>
    <property type="molecule type" value="Genomic_DNA"/>
</dbReference>
<accession>A0A1H8VPI5</accession>
<reference evidence="2" key="1">
    <citation type="submission" date="2016-10" db="EMBL/GenBank/DDBJ databases">
        <authorList>
            <person name="Varghese N."/>
            <person name="Submissions S."/>
        </authorList>
    </citation>
    <scope>NUCLEOTIDE SEQUENCE [LARGE SCALE GENOMIC DNA]</scope>
    <source>
        <strain evidence="2">CGMCC 1.10121</strain>
    </source>
</reference>
<protein>
    <recommendedName>
        <fullName evidence="3">DUF2357 domain-containing protein</fullName>
    </recommendedName>
</protein>
<name>A0A1H8VPI5_9EURY</name>
<gene>
    <name evidence="1" type="ORF">SAMN04487948_11861</name>
</gene>
<dbReference type="RefSeq" id="WP_089827271.1">
    <property type="nucleotide sequence ID" value="NZ_FODV01000018.1"/>
</dbReference>
<evidence type="ECO:0008006" key="3">
    <source>
        <dbReference type="Google" id="ProtNLM"/>
    </source>
</evidence>
<organism evidence="1 2">
    <name type="scientific">Halogranum amylolyticum</name>
    <dbReference type="NCBI Taxonomy" id="660520"/>
    <lineage>
        <taxon>Archaea</taxon>
        <taxon>Methanobacteriati</taxon>
        <taxon>Methanobacteriota</taxon>
        <taxon>Stenosarchaea group</taxon>
        <taxon>Halobacteria</taxon>
        <taxon>Halobacteriales</taxon>
        <taxon>Haloferacaceae</taxon>
    </lineage>
</organism>
<evidence type="ECO:0000313" key="1">
    <source>
        <dbReference type="EMBL" id="SEP17306.1"/>
    </source>
</evidence>
<dbReference type="AlphaFoldDB" id="A0A1H8VPI5"/>
<proteinExistence type="predicted"/>
<dbReference type="OrthoDB" id="78091at2157"/>
<keyword evidence="2" id="KW-1185">Reference proteome</keyword>
<dbReference type="Proteomes" id="UP000199126">
    <property type="component" value="Unassembled WGS sequence"/>
</dbReference>